<accession>A0A5J5A7D1</accession>
<sequence>MVERMVSRTPIVAVRDSLSRLTWADQASSGEFIPKEALELEEDYGGFSVNPDFLRCSDVHGDTNNGGYKKRGPGRGEVQARVERASTHLSYPPCPYPNAENRRAQAPFDCKSVTAGLYHNTHPTPSRIGSTVASQKAGLLSQYAGVACPSAQVGCSDANLPITIASNNADNGCP</sequence>
<protein>
    <submittedName>
        <fullName evidence="1">Uncharacterized protein</fullName>
    </submittedName>
</protein>
<keyword evidence="2" id="KW-1185">Reference proteome</keyword>
<reference evidence="1 2" key="1">
    <citation type="submission" date="2019-09" db="EMBL/GenBank/DDBJ databases">
        <title>A chromosome-level genome assembly of the Chinese tupelo Nyssa sinensis.</title>
        <authorList>
            <person name="Yang X."/>
            <person name="Kang M."/>
            <person name="Yang Y."/>
            <person name="Xiong H."/>
            <person name="Wang M."/>
            <person name="Zhang Z."/>
            <person name="Wang Z."/>
            <person name="Wu H."/>
            <person name="Ma T."/>
            <person name="Liu J."/>
            <person name="Xi Z."/>
        </authorList>
    </citation>
    <scope>NUCLEOTIDE SEQUENCE [LARGE SCALE GENOMIC DNA]</scope>
    <source>
        <strain evidence="1">J267</strain>
        <tissue evidence="1">Leaf</tissue>
    </source>
</reference>
<evidence type="ECO:0000313" key="2">
    <source>
        <dbReference type="Proteomes" id="UP000325577"/>
    </source>
</evidence>
<proteinExistence type="predicted"/>
<name>A0A5J5A7D1_9ASTE</name>
<evidence type="ECO:0000313" key="1">
    <source>
        <dbReference type="EMBL" id="KAA8525796.1"/>
    </source>
</evidence>
<dbReference type="Proteomes" id="UP000325577">
    <property type="component" value="Linkage Group LG3"/>
</dbReference>
<dbReference type="AlphaFoldDB" id="A0A5J5A7D1"/>
<organism evidence="1 2">
    <name type="scientific">Nyssa sinensis</name>
    <dbReference type="NCBI Taxonomy" id="561372"/>
    <lineage>
        <taxon>Eukaryota</taxon>
        <taxon>Viridiplantae</taxon>
        <taxon>Streptophyta</taxon>
        <taxon>Embryophyta</taxon>
        <taxon>Tracheophyta</taxon>
        <taxon>Spermatophyta</taxon>
        <taxon>Magnoliopsida</taxon>
        <taxon>eudicotyledons</taxon>
        <taxon>Gunneridae</taxon>
        <taxon>Pentapetalae</taxon>
        <taxon>asterids</taxon>
        <taxon>Cornales</taxon>
        <taxon>Nyssaceae</taxon>
        <taxon>Nyssa</taxon>
    </lineage>
</organism>
<gene>
    <name evidence="1" type="ORF">F0562_007651</name>
</gene>
<dbReference type="EMBL" id="CM018046">
    <property type="protein sequence ID" value="KAA8525796.1"/>
    <property type="molecule type" value="Genomic_DNA"/>
</dbReference>